<name>A0AAJ5RQM7_9BACI</name>
<accession>A0AAJ5RQM7</accession>
<evidence type="ECO:0000313" key="1">
    <source>
        <dbReference type="EMBL" id="WDV09383.1"/>
    </source>
</evidence>
<organism evidence="1 2">
    <name type="scientific">Lysinibacillus irui</name>
    <dbReference type="NCBI Taxonomy" id="2998077"/>
    <lineage>
        <taxon>Bacteria</taxon>
        <taxon>Bacillati</taxon>
        <taxon>Bacillota</taxon>
        <taxon>Bacilli</taxon>
        <taxon>Bacillales</taxon>
        <taxon>Bacillaceae</taxon>
        <taxon>Lysinibacillus</taxon>
    </lineage>
</organism>
<reference evidence="1" key="1">
    <citation type="submission" date="2022-11" db="EMBL/GenBank/DDBJ databases">
        <title>Lysinibacillus irui.</title>
        <authorList>
            <person name="Akintayo S.O."/>
        </authorList>
    </citation>
    <scope>NUCLEOTIDE SEQUENCE</scope>
    <source>
        <strain evidence="1">IRB4-01</strain>
        <plasmid evidence="1">unnamed</plasmid>
    </source>
</reference>
<dbReference type="RefSeq" id="WP_274797593.1">
    <property type="nucleotide sequence ID" value="NZ_CP113528.1"/>
</dbReference>
<geneLocation type="plasmid" evidence="1 2">
    <name>unnamed</name>
</geneLocation>
<dbReference type="EMBL" id="CP113528">
    <property type="protein sequence ID" value="WDV09383.1"/>
    <property type="molecule type" value="Genomic_DNA"/>
</dbReference>
<dbReference type="Proteomes" id="UP001219585">
    <property type="component" value="Plasmid unnamed"/>
</dbReference>
<protein>
    <submittedName>
        <fullName evidence="1">Uncharacterized protein</fullName>
    </submittedName>
</protein>
<gene>
    <name evidence="1" type="ORF">OU989_22970</name>
</gene>
<dbReference type="KEGG" id="liu:OU989_22970"/>
<dbReference type="AlphaFoldDB" id="A0AAJ5RQM7"/>
<sequence>MLNIKPTTITKCYFTEDLSGGISLNKKDLTADMCPSDAEHYYRINVYGMFYPVFPRIQRTRQLVGYFLSIDYKEYICVIEDNSRYIADESIGDLGWLPYNRRRIM</sequence>
<proteinExistence type="predicted"/>
<evidence type="ECO:0000313" key="2">
    <source>
        <dbReference type="Proteomes" id="UP001219585"/>
    </source>
</evidence>
<keyword evidence="1" id="KW-0614">Plasmid</keyword>